<protein>
    <submittedName>
        <fullName evidence="6">Recombinase family protein</fullName>
    </submittedName>
</protein>
<dbReference type="RefSeq" id="WP_344140828.1">
    <property type="nucleotide sequence ID" value="NZ_BAAAQI010000002.1"/>
</dbReference>
<dbReference type="Proteomes" id="UP001595858">
    <property type="component" value="Unassembled WGS sequence"/>
</dbReference>
<keyword evidence="7" id="KW-1185">Reference proteome</keyword>
<evidence type="ECO:0000259" key="4">
    <source>
        <dbReference type="Pfam" id="PF07508"/>
    </source>
</evidence>
<keyword evidence="1" id="KW-0238">DNA-binding</keyword>
<dbReference type="Pfam" id="PF13408">
    <property type="entry name" value="Zn_ribbon_recom"/>
    <property type="match status" value="1"/>
</dbReference>
<proteinExistence type="predicted"/>
<organism evidence="6 7">
    <name type="scientific">Streptomonospora arabica</name>
    <dbReference type="NCBI Taxonomy" id="412417"/>
    <lineage>
        <taxon>Bacteria</taxon>
        <taxon>Bacillati</taxon>
        <taxon>Actinomycetota</taxon>
        <taxon>Actinomycetes</taxon>
        <taxon>Streptosporangiales</taxon>
        <taxon>Nocardiopsidaceae</taxon>
        <taxon>Streptomonospora</taxon>
    </lineage>
</organism>
<dbReference type="SUPFAM" id="SSF53041">
    <property type="entry name" value="Resolvase-like"/>
    <property type="match status" value="1"/>
</dbReference>
<keyword evidence="2" id="KW-0233">DNA recombination</keyword>
<comment type="caution">
    <text evidence="6">The sequence shown here is derived from an EMBL/GenBank/DDBJ whole genome shotgun (WGS) entry which is preliminary data.</text>
</comment>
<dbReference type="PANTHER" id="PTHR30461">
    <property type="entry name" value="DNA-INVERTASE FROM LAMBDOID PROPHAGE"/>
    <property type="match status" value="1"/>
</dbReference>
<dbReference type="Pfam" id="PF07508">
    <property type="entry name" value="Recombinase"/>
    <property type="match status" value="1"/>
</dbReference>
<feature type="domain" description="Recombinase" evidence="4">
    <location>
        <begin position="127"/>
        <end position="193"/>
    </location>
</feature>
<dbReference type="PANTHER" id="PTHR30461:SF2">
    <property type="entry name" value="SERINE RECOMBINASE PINE-RELATED"/>
    <property type="match status" value="1"/>
</dbReference>
<gene>
    <name evidence="6" type="ORF">ACFPCZ_24520</name>
</gene>
<evidence type="ECO:0000313" key="6">
    <source>
        <dbReference type="EMBL" id="MFC4869806.1"/>
    </source>
</evidence>
<dbReference type="InterPro" id="IPR050639">
    <property type="entry name" value="SSR_resolvase"/>
</dbReference>
<reference evidence="7" key="1">
    <citation type="journal article" date="2019" name="Int. J. Syst. Evol. Microbiol.">
        <title>The Global Catalogue of Microorganisms (GCM) 10K type strain sequencing project: providing services to taxonomists for standard genome sequencing and annotation.</title>
        <authorList>
            <consortium name="The Broad Institute Genomics Platform"/>
            <consortium name="The Broad Institute Genome Sequencing Center for Infectious Disease"/>
            <person name="Wu L."/>
            <person name="Ma J."/>
        </authorList>
    </citation>
    <scope>NUCLEOTIDE SEQUENCE [LARGE SCALE GENOMIC DNA]</scope>
    <source>
        <strain evidence="7">CGMCC 4.7304</strain>
    </source>
</reference>
<evidence type="ECO:0000256" key="3">
    <source>
        <dbReference type="SAM" id="MobiDB-lite"/>
    </source>
</evidence>
<name>A0ABV9STX9_9ACTN</name>
<evidence type="ECO:0000256" key="2">
    <source>
        <dbReference type="ARBA" id="ARBA00023172"/>
    </source>
</evidence>
<dbReference type="InterPro" id="IPR011109">
    <property type="entry name" value="DNA_bind_recombinase_dom"/>
</dbReference>
<evidence type="ECO:0000313" key="7">
    <source>
        <dbReference type="Proteomes" id="UP001595858"/>
    </source>
</evidence>
<sequence>MEFQDRDSSRGWQREAAEEVIADYGGIVAEFFDAGCSRQVAWEQRPQAAALPAAAAQSGRPFDAVVVGEYERAFAGGQFEEVVAKLAGCGVRVWLPEAGGLVDLSDPEHAVLMRVLGAQSQREVLRCRYRVLAAILANPRYTGRQVWQRSGARSPDSGAGRPGREEWAVSKEAAHPALVSEGEFVAAQAVRKARPTKDGSAREYVFAGLLVCGVCGRRMDAHWLNGRAGYRCRHAYSSSRPRGVIRKKSLYLREDRLLEAIALGLPGRDSLGIARYLRANELAVVCDTATWEVVGAEHAKGPSQSDLVEAPEPGQYPLMGKWFVSEGGLEPPCP</sequence>
<dbReference type="Gene3D" id="3.90.1750.20">
    <property type="entry name" value="Putative Large Serine Recombinase, Chain B, Domain 2"/>
    <property type="match status" value="1"/>
</dbReference>
<dbReference type="InterPro" id="IPR025827">
    <property type="entry name" value="Zn_ribbon_recom_dom"/>
</dbReference>
<dbReference type="InterPro" id="IPR036162">
    <property type="entry name" value="Resolvase-like_N_sf"/>
</dbReference>
<dbReference type="Gene3D" id="3.40.50.1390">
    <property type="entry name" value="Resolvase, N-terminal catalytic domain"/>
    <property type="match status" value="1"/>
</dbReference>
<accession>A0ABV9STX9</accession>
<evidence type="ECO:0000259" key="5">
    <source>
        <dbReference type="Pfam" id="PF13408"/>
    </source>
</evidence>
<feature type="domain" description="Recombinase zinc beta ribbon" evidence="5">
    <location>
        <begin position="206"/>
        <end position="261"/>
    </location>
</feature>
<dbReference type="InterPro" id="IPR038109">
    <property type="entry name" value="DNA_bind_recomb_sf"/>
</dbReference>
<feature type="region of interest" description="Disordered" evidence="3">
    <location>
        <begin position="146"/>
        <end position="166"/>
    </location>
</feature>
<dbReference type="EMBL" id="JBHSIY010000029">
    <property type="protein sequence ID" value="MFC4869806.1"/>
    <property type="molecule type" value="Genomic_DNA"/>
</dbReference>
<evidence type="ECO:0000256" key="1">
    <source>
        <dbReference type="ARBA" id="ARBA00023125"/>
    </source>
</evidence>